<protein>
    <submittedName>
        <fullName evidence="1">Uncharacterized protein</fullName>
    </submittedName>
</protein>
<reference evidence="1" key="1">
    <citation type="submission" date="2021-11" db="EMBL/GenBank/DDBJ databases">
        <title>Fusarium solani-melongenae Genome sequencing and assembly.</title>
        <authorList>
            <person name="Xie S."/>
            <person name="Huang L."/>
            <person name="Zhang X."/>
        </authorList>
    </citation>
    <scope>NUCLEOTIDE SEQUENCE</scope>
    <source>
        <strain evidence="1">CRI 24-3</strain>
    </source>
</reference>
<evidence type="ECO:0000313" key="1">
    <source>
        <dbReference type="EMBL" id="UPL01565.1"/>
    </source>
</evidence>
<gene>
    <name evidence="1" type="ORF">LCI18_012499</name>
</gene>
<dbReference type="EMBL" id="CP090038">
    <property type="protein sequence ID" value="UPL01565.1"/>
    <property type="molecule type" value="Genomic_DNA"/>
</dbReference>
<name>A0ACD3ZJT9_FUSSC</name>
<evidence type="ECO:0000313" key="2">
    <source>
        <dbReference type="Proteomes" id="UP000830768"/>
    </source>
</evidence>
<proteinExistence type="predicted"/>
<accession>A0ACD3ZJT9</accession>
<dbReference type="Proteomes" id="UP000830768">
    <property type="component" value="Chromosome 10"/>
</dbReference>
<sequence>MEAEYARAEQNRSNEREARGGQGEASSELEEAVDNASRLHPLVTRKSDNPQPMMVGTGVASVRFLDLLVSPEFLQALSHLTASDIGPTLLPRLQTELKPWQAVGVTKLLQSTESMFKGAFLCDEAGTGKSLTALTAALIKRSSSISVTQLLQFEVVICSTSFLIKTFINRQEFVCFCDTIHDFDIYVAQKRFPNRKMVRPSLPLHSGLYKSYNQNIPVLILDESHDAHDESALLNAAVRSLEYHHAFLLSGTPIKNSWRDLAGQSMILPGSPIQNMEKFDEIFKTIQSTSVDGKGSMPEGVIWNMFSRYFIGQIVSRPRPVPTIPDCVMQVTVPSKPQDRLVYLKITFLVLEEKKFIKDPRTVKRGLAILKKVQQLANHPALCSRHAIDIGMGEHLTDPFAEFEMDVMEKLNFFLDSDSLLLGQPLYGPWPEDVWKQLEIRQRQRVTDGKAKLSSLTVDELSRFKKYWYSQPCAFNKGHLFLRLGLDHDDVESTSDMDAFYTPELLDGKSAVCSDDLKAAEDSAYRDDGFKSHDETHDDIHEGAQDDSEDDSDDDSDDDMVMEDCDDYQQAPRTTQNREQSGQTRIGPRDGRNMSIPWRRMNQYRLEYVPSRPRLSSSFTSTRTKKSLSLPPRFCFWTSSPAQSAKASTTTGEETLGLFGSRVLLLDAHVAVPGLSLTGAPRIIFCEQFWTPGLEEKVIGCVQRFPQKKPVHVYQFFDNMSDIDLLVKDMVGDKHEPTQDATAFFTRLDTDVVQVPDVPTREEHALALEELSENKAAV</sequence>
<organism evidence="1 2">
    <name type="scientific">Fusarium solani subsp. cucurbitae</name>
    <name type="common">Neocosmosporum cucurbitae</name>
    <dbReference type="NCBI Taxonomy" id="2747967"/>
    <lineage>
        <taxon>Eukaryota</taxon>
        <taxon>Fungi</taxon>
        <taxon>Dikarya</taxon>
        <taxon>Ascomycota</taxon>
        <taxon>Pezizomycotina</taxon>
        <taxon>Sordariomycetes</taxon>
        <taxon>Hypocreomycetidae</taxon>
        <taxon>Hypocreales</taxon>
        <taxon>Nectriaceae</taxon>
        <taxon>Fusarium</taxon>
        <taxon>Fusarium solani species complex</taxon>
    </lineage>
</organism>
<keyword evidence="2" id="KW-1185">Reference proteome</keyword>